<dbReference type="OrthoDB" id="5570229at2759"/>
<dbReference type="AlphaFoldDB" id="A0A0L0SYP6"/>
<proteinExistence type="predicted"/>
<feature type="compositionally biased region" description="Low complexity" evidence="1">
    <location>
        <begin position="236"/>
        <end position="249"/>
    </location>
</feature>
<reference evidence="3" key="2">
    <citation type="submission" date="2009-11" db="EMBL/GenBank/DDBJ databases">
        <title>The Genome Sequence of Allomyces macrogynus strain ATCC 38327.</title>
        <authorList>
            <consortium name="The Broad Institute Genome Sequencing Platform"/>
            <person name="Russ C."/>
            <person name="Cuomo C."/>
            <person name="Shea T."/>
            <person name="Young S.K."/>
            <person name="Zeng Q."/>
            <person name="Koehrsen M."/>
            <person name="Haas B."/>
            <person name="Borodovsky M."/>
            <person name="Guigo R."/>
            <person name="Alvarado L."/>
            <person name="Berlin A."/>
            <person name="Borenstein D."/>
            <person name="Chen Z."/>
            <person name="Engels R."/>
            <person name="Freedman E."/>
            <person name="Gellesch M."/>
            <person name="Goldberg J."/>
            <person name="Griggs A."/>
            <person name="Gujja S."/>
            <person name="Heiman D."/>
            <person name="Hepburn T."/>
            <person name="Howarth C."/>
            <person name="Jen D."/>
            <person name="Larson L."/>
            <person name="Lewis B."/>
            <person name="Mehta T."/>
            <person name="Park D."/>
            <person name="Pearson M."/>
            <person name="Roberts A."/>
            <person name="Saif S."/>
            <person name="Shenoy N."/>
            <person name="Sisk P."/>
            <person name="Stolte C."/>
            <person name="Sykes S."/>
            <person name="Walk T."/>
            <person name="White J."/>
            <person name="Yandava C."/>
            <person name="Burger G."/>
            <person name="Gray M.W."/>
            <person name="Holland P.W.H."/>
            <person name="King N."/>
            <person name="Lang F.B.F."/>
            <person name="Roger A.J."/>
            <person name="Ruiz-Trillo I."/>
            <person name="Lander E."/>
            <person name="Nusbaum C."/>
        </authorList>
    </citation>
    <scope>NUCLEOTIDE SEQUENCE [LARGE SCALE GENOMIC DNA]</scope>
    <source>
        <strain evidence="3">ATCC 38327</strain>
    </source>
</reference>
<feature type="compositionally biased region" description="Basic and acidic residues" evidence="1">
    <location>
        <begin position="253"/>
        <end position="266"/>
    </location>
</feature>
<protein>
    <submittedName>
        <fullName evidence="2">Uncharacterized protein</fullName>
    </submittedName>
</protein>
<feature type="region of interest" description="Disordered" evidence="1">
    <location>
        <begin position="228"/>
        <end position="296"/>
    </location>
</feature>
<name>A0A0L0SYP6_ALLM3</name>
<dbReference type="EMBL" id="GG745353">
    <property type="protein sequence ID" value="KNE67515.1"/>
    <property type="molecule type" value="Genomic_DNA"/>
</dbReference>
<evidence type="ECO:0000256" key="1">
    <source>
        <dbReference type="SAM" id="MobiDB-lite"/>
    </source>
</evidence>
<gene>
    <name evidence="2" type="ORF">AMAG_11973</name>
</gene>
<feature type="compositionally biased region" description="Polar residues" evidence="1">
    <location>
        <begin position="11"/>
        <end position="36"/>
    </location>
</feature>
<accession>A0A0L0SYP6</accession>
<reference evidence="2 3" key="1">
    <citation type="submission" date="2009-11" db="EMBL/GenBank/DDBJ databases">
        <title>Annotation of Allomyces macrogynus ATCC 38327.</title>
        <authorList>
            <consortium name="The Broad Institute Genome Sequencing Platform"/>
            <person name="Russ C."/>
            <person name="Cuomo C."/>
            <person name="Burger G."/>
            <person name="Gray M.W."/>
            <person name="Holland P.W.H."/>
            <person name="King N."/>
            <person name="Lang F.B.F."/>
            <person name="Roger A.J."/>
            <person name="Ruiz-Trillo I."/>
            <person name="Young S.K."/>
            <person name="Zeng Q."/>
            <person name="Gargeya S."/>
            <person name="Fitzgerald M."/>
            <person name="Haas B."/>
            <person name="Abouelleil A."/>
            <person name="Alvarado L."/>
            <person name="Arachchi H.M."/>
            <person name="Berlin A."/>
            <person name="Chapman S.B."/>
            <person name="Gearin G."/>
            <person name="Goldberg J."/>
            <person name="Griggs A."/>
            <person name="Gujja S."/>
            <person name="Hansen M."/>
            <person name="Heiman D."/>
            <person name="Howarth C."/>
            <person name="Larimer J."/>
            <person name="Lui A."/>
            <person name="MacDonald P.J.P."/>
            <person name="McCowen C."/>
            <person name="Montmayeur A."/>
            <person name="Murphy C."/>
            <person name="Neiman D."/>
            <person name="Pearson M."/>
            <person name="Priest M."/>
            <person name="Roberts A."/>
            <person name="Saif S."/>
            <person name="Shea T."/>
            <person name="Sisk P."/>
            <person name="Stolte C."/>
            <person name="Sykes S."/>
            <person name="Wortman J."/>
            <person name="Nusbaum C."/>
            <person name="Birren B."/>
        </authorList>
    </citation>
    <scope>NUCLEOTIDE SEQUENCE [LARGE SCALE GENOMIC DNA]</scope>
    <source>
        <strain evidence="2 3">ATCC 38327</strain>
    </source>
</reference>
<sequence>MYRALAFLASRGSSTTDAPSASTRDPSTSATMSDNDAPTVTEETRGRTTTPGSMRSRSKSPSAVVLGTLVSLVQRTVTALVPTAVADSVEAPVLRLRDDIMTTLSNLQDAAAAIARGDLLGAASAKELAAKTQHELALERALKEQQWELDRTRRELGDVRDSLYSELARNHALAELYQSSHARRQRAIEELAMVKVALDRALDERNAILAEAREKGILLDSVIPPVPPLPETLANRGRSTSRGRSASRTSRSRSRDPSVARSVHFEDDLEKGVTAVEPNDVMPLPVAPEPIAAAEE</sequence>
<evidence type="ECO:0000313" key="3">
    <source>
        <dbReference type="Proteomes" id="UP000054350"/>
    </source>
</evidence>
<feature type="region of interest" description="Disordered" evidence="1">
    <location>
        <begin position="1"/>
        <end position="61"/>
    </location>
</feature>
<dbReference type="VEuPathDB" id="FungiDB:AMAG_11973"/>
<evidence type="ECO:0000313" key="2">
    <source>
        <dbReference type="EMBL" id="KNE67515.1"/>
    </source>
</evidence>
<keyword evidence="3" id="KW-1185">Reference proteome</keyword>
<dbReference type="Proteomes" id="UP000054350">
    <property type="component" value="Unassembled WGS sequence"/>
</dbReference>
<organism evidence="2 3">
    <name type="scientific">Allomyces macrogynus (strain ATCC 38327)</name>
    <name type="common">Allomyces javanicus var. macrogynus</name>
    <dbReference type="NCBI Taxonomy" id="578462"/>
    <lineage>
        <taxon>Eukaryota</taxon>
        <taxon>Fungi</taxon>
        <taxon>Fungi incertae sedis</taxon>
        <taxon>Blastocladiomycota</taxon>
        <taxon>Blastocladiomycetes</taxon>
        <taxon>Blastocladiales</taxon>
        <taxon>Blastocladiaceae</taxon>
        <taxon>Allomyces</taxon>
    </lineage>
</organism>